<proteinExistence type="predicted"/>
<dbReference type="EMBL" id="JAKELL010000097">
    <property type="protein sequence ID" value="KAH8982689.1"/>
    <property type="molecule type" value="Genomic_DNA"/>
</dbReference>
<evidence type="ECO:0000313" key="2">
    <source>
        <dbReference type="EMBL" id="KAH8982689.1"/>
    </source>
</evidence>
<keyword evidence="1" id="KW-0732">Signal</keyword>
<comment type="caution">
    <text evidence="2">The sequence shown here is derived from an EMBL/GenBank/DDBJ whole genome shotgun (WGS) entry which is preliminary data.</text>
</comment>
<accession>A0AAD4L6U0</accession>
<keyword evidence="3" id="KW-1185">Reference proteome</keyword>
<organism evidence="2 3">
    <name type="scientific">Lactarius akahatsu</name>
    <dbReference type="NCBI Taxonomy" id="416441"/>
    <lineage>
        <taxon>Eukaryota</taxon>
        <taxon>Fungi</taxon>
        <taxon>Dikarya</taxon>
        <taxon>Basidiomycota</taxon>
        <taxon>Agaricomycotina</taxon>
        <taxon>Agaricomycetes</taxon>
        <taxon>Russulales</taxon>
        <taxon>Russulaceae</taxon>
        <taxon>Lactarius</taxon>
    </lineage>
</organism>
<feature type="non-terminal residue" evidence="2">
    <location>
        <position position="91"/>
    </location>
</feature>
<evidence type="ECO:0000313" key="3">
    <source>
        <dbReference type="Proteomes" id="UP001201163"/>
    </source>
</evidence>
<evidence type="ECO:0008006" key="4">
    <source>
        <dbReference type="Google" id="ProtNLM"/>
    </source>
</evidence>
<name>A0AAD4L6U0_9AGAM</name>
<sequence length="91" mass="10635">MSGTLLRRHFCVFEFYWLLSALLSAVRRTTYELRRDCTPSPMVPCHHFTPERRRRNQKRFVPNLLGPTIVACPCIPSSDAEELVLRNSIFL</sequence>
<protein>
    <recommendedName>
        <fullName evidence="4">Secreted protein</fullName>
    </recommendedName>
</protein>
<reference evidence="2" key="1">
    <citation type="submission" date="2022-01" db="EMBL/GenBank/DDBJ databases">
        <title>Comparative genomics reveals a dynamic genome evolution in the ectomycorrhizal milk-cap (Lactarius) mushrooms.</title>
        <authorList>
            <consortium name="DOE Joint Genome Institute"/>
            <person name="Lebreton A."/>
            <person name="Tang N."/>
            <person name="Kuo A."/>
            <person name="LaButti K."/>
            <person name="Drula E."/>
            <person name="Barry K."/>
            <person name="Clum A."/>
            <person name="Lipzen A."/>
            <person name="Mousain D."/>
            <person name="Ng V."/>
            <person name="Wang R."/>
            <person name="Wang X."/>
            <person name="Dai Y."/>
            <person name="Henrissat B."/>
            <person name="Grigoriev I.V."/>
            <person name="Guerin-Laguette A."/>
            <person name="Yu F."/>
            <person name="Martin F.M."/>
        </authorList>
    </citation>
    <scope>NUCLEOTIDE SEQUENCE</scope>
    <source>
        <strain evidence="2">QP</strain>
    </source>
</reference>
<gene>
    <name evidence="2" type="ORF">EDB92DRAFT_1893442</name>
</gene>
<dbReference type="AlphaFoldDB" id="A0AAD4L6U0"/>
<feature type="signal peptide" evidence="1">
    <location>
        <begin position="1"/>
        <end position="25"/>
    </location>
</feature>
<feature type="chain" id="PRO_5042147638" description="Secreted protein" evidence="1">
    <location>
        <begin position="26"/>
        <end position="91"/>
    </location>
</feature>
<evidence type="ECO:0000256" key="1">
    <source>
        <dbReference type="SAM" id="SignalP"/>
    </source>
</evidence>
<dbReference type="Proteomes" id="UP001201163">
    <property type="component" value="Unassembled WGS sequence"/>
</dbReference>